<dbReference type="RefSeq" id="XP_006676135.1">
    <property type="nucleotide sequence ID" value="XM_006676072.1"/>
</dbReference>
<evidence type="ECO:0000313" key="2">
    <source>
        <dbReference type="EMBL" id="EGF83559.1"/>
    </source>
</evidence>
<dbReference type="AlphaFoldDB" id="F4NTX5"/>
<keyword evidence="1" id="KW-0732">Signal</keyword>
<evidence type="ECO:0000256" key="1">
    <source>
        <dbReference type="SAM" id="SignalP"/>
    </source>
</evidence>
<feature type="chain" id="PRO_5003319519" evidence="1">
    <location>
        <begin position="21"/>
        <end position="347"/>
    </location>
</feature>
<organism evidence="2 3">
    <name type="scientific">Batrachochytrium dendrobatidis (strain JAM81 / FGSC 10211)</name>
    <name type="common">Frog chytrid fungus</name>
    <dbReference type="NCBI Taxonomy" id="684364"/>
    <lineage>
        <taxon>Eukaryota</taxon>
        <taxon>Fungi</taxon>
        <taxon>Fungi incertae sedis</taxon>
        <taxon>Chytridiomycota</taxon>
        <taxon>Chytridiomycota incertae sedis</taxon>
        <taxon>Chytridiomycetes</taxon>
        <taxon>Rhizophydiales</taxon>
        <taxon>Rhizophydiales incertae sedis</taxon>
        <taxon>Batrachochytrium</taxon>
    </lineage>
</organism>
<name>F4NTX5_BATDJ</name>
<feature type="signal peptide" evidence="1">
    <location>
        <begin position="1"/>
        <end position="20"/>
    </location>
</feature>
<sequence>MRYTGVSILAAFTLTSRVYAILPEHLHDSLSSTTSAASSQYTLQAVGNQPSDEPDFQNVLETDDELEDDSDFLGISQKDALTPSYPSALLILRKVVPHFESDSSERRNIVGLFDMAMASVSKMVSSEAKSVIDDIKYRFDSFTVSTINRNGPYRVKEYWDRYEAFGLLLASIPESPKFLDLNGWHQGSGTPSTQTDPSIYKHRLSVYLNSAWFLTNRYCKWINKALALFNRFDIQTKHEPTLGMFDEFKKCLVHIGEAFQAERRKIYGVVTALQDDPVALQTSIQLVMNAMDETRHAQHILKDSLLALAVSYFKHDLHSESLIQWLYDVWFYAHYKITDMATELQNQ</sequence>
<dbReference type="HOGENOM" id="CLU_799211_0_0_1"/>
<dbReference type="GeneID" id="18242279"/>
<dbReference type="Proteomes" id="UP000007241">
    <property type="component" value="Unassembled WGS sequence"/>
</dbReference>
<accession>F4NTX5</accession>
<reference evidence="2 3" key="1">
    <citation type="submission" date="2009-12" db="EMBL/GenBank/DDBJ databases">
        <title>The draft genome of Batrachochytrium dendrobatidis.</title>
        <authorList>
            <consortium name="US DOE Joint Genome Institute (JGI-PGF)"/>
            <person name="Kuo A."/>
            <person name="Salamov A."/>
            <person name="Schmutz J."/>
            <person name="Lucas S."/>
            <person name="Pitluck S."/>
            <person name="Rosenblum E."/>
            <person name="Stajich J."/>
            <person name="Eisen M."/>
            <person name="Grigoriev I.V."/>
        </authorList>
    </citation>
    <scope>NUCLEOTIDE SEQUENCE [LARGE SCALE GENOMIC DNA]</scope>
    <source>
        <strain evidence="3">JAM81 / FGSC 10211</strain>
    </source>
</reference>
<dbReference type="EMBL" id="GL882879">
    <property type="protein sequence ID" value="EGF83559.1"/>
    <property type="molecule type" value="Genomic_DNA"/>
</dbReference>
<gene>
    <name evidence="2" type="ORF">BATDEDRAFT_85988</name>
</gene>
<dbReference type="InParanoid" id="F4NTX5"/>
<protein>
    <submittedName>
        <fullName evidence="2">Uncharacterized protein</fullName>
    </submittedName>
</protein>
<evidence type="ECO:0000313" key="3">
    <source>
        <dbReference type="Proteomes" id="UP000007241"/>
    </source>
</evidence>
<proteinExistence type="predicted"/>
<keyword evidence="3" id="KW-1185">Reference proteome</keyword>